<proteinExistence type="predicted"/>
<evidence type="ECO:0000313" key="1">
    <source>
        <dbReference type="EMBL" id="CUV14049.1"/>
    </source>
</evidence>
<gene>
    <name evidence="1" type="ORF">RUN39_v1_680053</name>
</gene>
<dbReference type="EMBL" id="LN899819">
    <property type="protein sequence ID" value="CUV14049.1"/>
    <property type="molecule type" value="Genomic_DNA"/>
</dbReference>
<sequence length="117" mass="12670">MPLRFTHRLHVAGADMDCRVALAQSFLQRLRGLLGHPPLRAGQALWLARCSSIHTLGMRYPIDVVFLNRAGQVTKVCEAVPPLAARGSFGAASALEFRAGEAARLGIQPGMHVAWTN</sequence>
<dbReference type="AlphaFoldDB" id="A0A0S4TWC1"/>
<organism evidence="1">
    <name type="scientific">Ralstonia solanacearum</name>
    <name type="common">Pseudomonas solanacearum</name>
    <dbReference type="NCBI Taxonomy" id="305"/>
    <lineage>
        <taxon>Bacteria</taxon>
        <taxon>Pseudomonadati</taxon>
        <taxon>Pseudomonadota</taxon>
        <taxon>Betaproteobacteria</taxon>
        <taxon>Burkholderiales</taxon>
        <taxon>Burkholderiaceae</taxon>
        <taxon>Ralstonia</taxon>
        <taxon>Ralstonia solanacearum species complex</taxon>
    </lineage>
</organism>
<dbReference type="InterPro" id="IPR003795">
    <property type="entry name" value="DUF192"/>
</dbReference>
<reference evidence="1" key="1">
    <citation type="submission" date="2015-10" db="EMBL/GenBank/DDBJ databases">
        <authorList>
            <person name="Gilbert D.G."/>
        </authorList>
    </citation>
    <scope>NUCLEOTIDE SEQUENCE</scope>
    <source>
        <strain evidence="1">Phyl III-seqv23</strain>
    </source>
</reference>
<dbReference type="InterPro" id="IPR038695">
    <property type="entry name" value="Saro_0823-like_sf"/>
</dbReference>
<protein>
    <recommendedName>
        <fullName evidence="2">DUF192 domain-containing protein</fullName>
    </recommendedName>
</protein>
<dbReference type="Gene3D" id="2.60.120.1140">
    <property type="entry name" value="Protein of unknown function DUF192"/>
    <property type="match status" value="1"/>
</dbReference>
<evidence type="ECO:0008006" key="2">
    <source>
        <dbReference type="Google" id="ProtNLM"/>
    </source>
</evidence>
<dbReference type="Pfam" id="PF02643">
    <property type="entry name" value="DUF192"/>
    <property type="match status" value="1"/>
</dbReference>
<name>A0A0S4TWC1_RALSL</name>
<accession>A0A0S4TWC1</accession>